<evidence type="ECO:0000256" key="5">
    <source>
        <dbReference type="ARBA" id="ARBA00022989"/>
    </source>
</evidence>
<protein>
    <submittedName>
        <fullName evidence="9">Putative aliphatic sulfonates transport permease protein SsuC</fullName>
    </submittedName>
</protein>
<reference evidence="9" key="1">
    <citation type="journal article" date="2017" name="Appl. Environ. Microbiol.">
        <title>Molecular characterization of an Endozoicomonas-like organism causing infection in king scallop Pecten maximus L.</title>
        <authorList>
            <person name="Cano I."/>
            <person name="van Aerle R."/>
            <person name="Ross S."/>
            <person name="Verner-Jeffreys D.W."/>
            <person name="Paley R.K."/>
            <person name="Rimmer G."/>
            <person name="Ryder D."/>
            <person name="Hooper P."/>
            <person name="Stone D."/>
            <person name="Feist S.W."/>
        </authorList>
    </citation>
    <scope>NUCLEOTIDE SEQUENCE</scope>
</reference>
<evidence type="ECO:0000256" key="6">
    <source>
        <dbReference type="ARBA" id="ARBA00023136"/>
    </source>
</evidence>
<dbReference type="Pfam" id="PF00528">
    <property type="entry name" value="BPD_transp_1"/>
    <property type="match status" value="1"/>
</dbReference>
<evidence type="ECO:0000259" key="8">
    <source>
        <dbReference type="PROSITE" id="PS50928"/>
    </source>
</evidence>
<evidence type="ECO:0000256" key="3">
    <source>
        <dbReference type="ARBA" id="ARBA00022475"/>
    </source>
</evidence>
<name>A0A2H9T7X3_9ZZZZ</name>
<comment type="subcellular location">
    <subcellularLocation>
        <location evidence="1">Cell membrane</location>
        <topology evidence="1">Multi-pass membrane protein</topology>
    </subcellularLocation>
</comment>
<dbReference type="GO" id="GO:0055085">
    <property type="term" value="P:transmembrane transport"/>
    <property type="evidence" value="ECO:0007669"/>
    <property type="project" value="InterPro"/>
</dbReference>
<dbReference type="GO" id="GO:0005886">
    <property type="term" value="C:plasma membrane"/>
    <property type="evidence" value="ECO:0007669"/>
    <property type="project" value="UniProtKB-SubCell"/>
</dbReference>
<dbReference type="PANTHER" id="PTHR30151">
    <property type="entry name" value="ALKANE SULFONATE ABC TRANSPORTER-RELATED, MEMBRANE SUBUNIT"/>
    <property type="match status" value="1"/>
</dbReference>
<organism evidence="9">
    <name type="scientific">invertebrate metagenome</name>
    <dbReference type="NCBI Taxonomy" id="1711999"/>
    <lineage>
        <taxon>unclassified sequences</taxon>
        <taxon>metagenomes</taxon>
        <taxon>organismal metagenomes</taxon>
    </lineage>
</organism>
<dbReference type="SUPFAM" id="SSF161098">
    <property type="entry name" value="MetI-like"/>
    <property type="match status" value="1"/>
</dbReference>
<feature type="transmembrane region" description="Helical" evidence="7">
    <location>
        <begin position="193"/>
        <end position="215"/>
    </location>
</feature>
<dbReference type="PANTHER" id="PTHR30151:SF38">
    <property type="entry name" value="ALIPHATIC SULFONATES TRANSPORT PERMEASE PROTEIN SSUC-RELATED"/>
    <property type="match status" value="1"/>
</dbReference>
<sequence length="262" mass="29287">MPIKTSGIRKSLVYLWGYSLCSLFIGLLLWEWAVWHWSDGLLPSPIMILRCLWEQFEQGNILVHFNASSLRFIFGLFFGMVTGVIVGFCIAMYPFAFYCLIPWLALLFPIPKIAFFPVLIVFLGVGEASRIMTISIGVFMPSVICAWLGVRSIPQDLLLMAHSFSLSRWQIFKGIIFPGSLPYLLLSVRLSITLALILLITAEMLGAQTGIGAFILASGSMGLLDQLFAGVLVISVSGLFMVGCLGMLELKILHWQRKTRWI</sequence>
<evidence type="ECO:0000313" key="9">
    <source>
        <dbReference type="EMBL" id="PJE79326.1"/>
    </source>
</evidence>
<comment type="caution">
    <text evidence="9">The sequence shown here is derived from an EMBL/GenBank/DDBJ whole genome shotgun (WGS) entry which is preliminary data.</text>
</comment>
<evidence type="ECO:0000256" key="1">
    <source>
        <dbReference type="ARBA" id="ARBA00004651"/>
    </source>
</evidence>
<keyword evidence="3" id="KW-1003">Cell membrane</keyword>
<dbReference type="InterPro" id="IPR000515">
    <property type="entry name" value="MetI-like"/>
</dbReference>
<dbReference type="EMBL" id="NSIT01000077">
    <property type="protein sequence ID" value="PJE79326.1"/>
    <property type="molecule type" value="Genomic_DNA"/>
</dbReference>
<proteinExistence type="predicted"/>
<feature type="domain" description="ABC transmembrane type-1" evidence="8">
    <location>
        <begin position="65"/>
        <end position="249"/>
    </location>
</feature>
<feature type="transmembrane region" description="Helical" evidence="7">
    <location>
        <begin position="131"/>
        <end position="149"/>
    </location>
</feature>
<dbReference type="PROSITE" id="PS50928">
    <property type="entry name" value="ABC_TM1"/>
    <property type="match status" value="1"/>
</dbReference>
<dbReference type="Gene3D" id="1.10.3720.10">
    <property type="entry name" value="MetI-like"/>
    <property type="match status" value="1"/>
</dbReference>
<evidence type="ECO:0000256" key="2">
    <source>
        <dbReference type="ARBA" id="ARBA00022448"/>
    </source>
</evidence>
<dbReference type="AlphaFoldDB" id="A0A2H9T7X3"/>
<keyword evidence="5 7" id="KW-1133">Transmembrane helix</keyword>
<dbReference type="InterPro" id="IPR035906">
    <property type="entry name" value="MetI-like_sf"/>
</dbReference>
<feature type="transmembrane region" description="Helical" evidence="7">
    <location>
        <begin position="101"/>
        <end position="124"/>
    </location>
</feature>
<feature type="transmembrane region" description="Helical" evidence="7">
    <location>
        <begin position="227"/>
        <end position="248"/>
    </location>
</feature>
<feature type="transmembrane region" description="Helical" evidence="7">
    <location>
        <begin position="12"/>
        <end position="30"/>
    </location>
</feature>
<gene>
    <name evidence="9" type="primary">ssuC</name>
    <name evidence="9" type="ORF">CI610_01711</name>
</gene>
<accession>A0A2H9T7X3</accession>
<keyword evidence="2" id="KW-0813">Transport</keyword>
<evidence type="ECO:0000256" key="4">
    <source>
        <dbReference type="ARBA" id="ARBA00022692"/>
    </source>
</evidence>
<evidence type="ECO:0000256" key="7">
    <source>
        <dbReference type="SAM" id="Phobius"/>
    </source>
</evidence>
<keyword evidence="4 7" id="KW-0812">Transmembrane</keyword>
<dbReference type="CDD" id="cd06261">
    <property type="entry name" value="TM_PBP2"/>
    <property type="match status" value="1"/>
</dbReference>
<feature type="transmembrane region" description="Helical" evidence="7">
    <location>
        <begin position="73"/>
        <end position="95"/>
    </location>
</feature>
<keyword evidence="6 7" id="KW-0472">Membrane</keyword>